<feature type="region of interest" description="Disordered" evidence="3">
    <location>
        <begin position="675"/>
        <end position="696"/>
    </location>
</feature>
<organism evidence="4 5">
    <name type="scientific">Amphibalanus amphitrite</name>
    <name type="common">Striped barnacle</name>
    <name type="synonym">Balanus amphitrite</name>
    <dbReference type="NCBI Taxonomy" id="1232801"/>
    <lineage>
        <taxon>Eukaryota</taxon>
        <taxon>Metazoa</taxon>
        <taxon>Ecdysozoa</taxon>
        <taxon>Arthropoda</taxon>
        <taxon>Crustacea</taxon>
        <taxon>Multicrustacea</taxon>
        <taxon>Cirripedia</taxon>
        <taxon>Thoracica</taxon>
        <taxon>Thoracicalcarea</taxon>
        <taxon>Balanomorpha</taxon>
        <taxon>Balanoidea</taxon>
        <taxon>Balanidae</taxon>
        <taxon>Amphibalaninae</taxon>
        <taxon>Amphibalanus</taxon>
    </lineage>
</organism>
<feature type="compositionally biased region" description="Low complexity" evidence="3">
    <location>
        <begin position="675"/>
        <end position="685"/>
    </location>
</feature>
<reference evidence="4 5" key="1">
    <citation type="submission" date="2019-07" db="EMBL/GenBank/DDBJ databases">
        <title>Draft genome assembly of a fouling barnacle, Amphibalanus amphitrite (Darwin, 1854): The first reference genome for Thecostraca.</title>
        <authorList>
            <person name="Kim W."/>
        </authorList>
    </citation>
    <scope>NUCLEOTIDE SEQUENCE [LARGE SCALE GENOMIC DNA]</scope>
    <source>
        <strain evidence="4">SNU_AA5</strain>
        <tissue evidence="4">Soma without cirri and trophi</tissue>
    </source>
</reference>
<dbReference type="EMBL" id="VIIS01000405">
    <property type="protein sequence ID" value="KAF0309406.1"/>
    <property type="molecule type" value="Genomic_DNA"/>
</dbReference>
<dbReference type="Proteomes" id="UP000440578">
    <property type="component" value="Unassembled WGS sequence"/>
</dbReference>
<evidence type="ECO:0000256" key="1">
    <source>
        <dbReference type="ARBA" id="ARBA00022737"/>
    </source>
</evidence>
<keyword evidence="2" id="KW-0040">ANK repeat</keyword>
<dbReference type="InterPro" id="IPR002110">
    <property type="entry name" value="Ankyrin_rpt"/>
</dbReference>
<evidence type="ECO:0000256" key="3">
    <source>
        <dbReference type="SAM" id="MobiDB-lite"/>
    </source>
</evidence>
<dbReference type="InterPro" id="IPR036770">
    <property type="entry name" value="Ankyrin_rpt-contain_sf"/>
</dbReference>
<gene>
    <name evidence="4" type="ORF">FJT64_019475</name>
</gene>
<evidence type="ECO:0000256" key="2">
    <source>
        <dbReference type="ARBA" id="ARBA00023043"/>
    </source>
</evidence>
<dbReference type="SUPFAM" id="SSF48403">
    <property type="entry name" value="Ankyrin repeat"/>
    <property type="match status" value="1"/>
</dbReference>
<dbReference type="SMART" id="SM00248">
    <property type="entry name" value="ANK"/>
    <property type="match status" value="5"/>
</dbReference>
<comment type="caution">
    <text evidence="4">The sequence shown here is derived from an EMBL/GenBank/DDBJ whole genome shotgun (WGS) entry which is preliminary data.</text>
</comment>
<proteinExistence type="predicted"/>
<dbReference type="PANTHER" id="PTHR24198">
    <property type="entry name" value="ANKYRIN REPEAT AND PROTEIN KINASE DOMAIN-CONTAINING PROTEIN"/>
    <property type="match status" value="1"/>
</dbReference>
<evidence type="ECO:0000313" key="4">
    <source>
        <dbReference type="EMBL" id="KAF0309406.1"/>
    </source>
</evidence>
<evidence type="ECO:0000313" key="5">
    <source>
        <dbReference type="Proteomes" id="UP000440578"/>
    </source>
</evidence>
<name>A0A6A4WPM7_AMPAM</name>
<dbReference type="PANTHER" id="PTHR24198:SF165">
    <property type="entry name" value="ANKYRIN REPEAT-CONTAINING PROTEIN-RELATED"/>
    <property type="match status" value="1"/>
</dbReference>
<dbReference type="AlphaFoldDB" id="A0A6A4WPM7"/>
<keyword evidence="5" id="KW-1185">Reference proteome</keyword>
<accession>A0A6A4WPM7</accession>
<feature type="region of interest" description="Disordered" evidence="3">
    <location>
        <begin position="595"/>
        <end position="617"/>
    </location>
</feature>
<keyword evidence="1" id="KW-0677">Repeat</keyword>
<protein>
    <submittedName>
        <fullName evidence="4">Uncharacterized protein</fullName>
    </submittedName>
</protein>
<dbReference type="Gene3D" id="1.25.40.20">
    <property type="entry name" value="Ankyrin repeat-containing domain"/>
    <property type="match status" value="3"/>
</dbReference>
<sequence length="696" mass="75453">MSRNIDGLHQIKEAIKAQNVCATKLLVHDIGLAAEEGKKGKVCAGLLQTVAEHCSDEVGSKLVLLLVTAGADVAGGDGEAALETAVSRCLPHTVQALLQCGVEPPEALSEQCRPELADLVELFRPGLWTAVAEERLGDVRRLLNLWCRVDLRRNGRTLRQLALDTGNESIISLILNIEPTMKCAFLVLAGDEDGLAEHLASPAGKKVNPNFRKQSERGAPLLYFAAASGSAANCRLLVERGASVGVQMRDTEGADLPLIFALLNPSTSPEVIRCVLPPGVCEDGCDSPVGRQGRQLLQSVCYRCRNVLTHAVDADLAPEVLAALLQAAGPELVCERGTDNLCLAERLADRPPLLALLRDTLRAWICGGAARHHLVPLLVRGCDWLEPLLGSEGSLVDGLGSDSDKAAGDVQEDRAVAGDVQEERQAAGEELAERLNSVNEPVASNEEQERRLSSFLQERRSAQGVVDALYRCLKEDTPQEEFDRLAEQLPDEWLWHARPTGIGTPLLVLAALMSRPAAVARLSRGLSSVDLVRDGFRRTALHYACGTDCQPVRRALLRAGGSQHTLDVHGREPLDFTDVVGSERLTELLRMRRDQEYSRAEPDPWEPEHRRQLQEQRRRQRFLDPALRHAHTGHSHSGHAHLGHAHGGAAFFPTAAGSDFRWPLPPDYSRASFGTAATGGATGEPEPARSTSCVLS</sequence>
<dbReference type="OrthoDB" id="432281at2759"/>